<reference evidence="5 6" key="1">
    <citation type="submission" date="2024-06" db="EMBL/GenBank/DDBJ databases">
        <title>The Natural Products Discovery Center: Release of the First 8490 Sequenced Strains for Exploring Actinobacteria Biosynthetic Diversity.</title>
        <authorList>
            <person name="Kalkreuter E."/>
            <person name="Kautsar S.A."/>
            <person name="Yang D."/>
            <person name="Bader C.D."/>
            <person name="Teijaro C.N."/>
            <person name="Fluegel L."/>
            <person name="Davis C.M."/>
            <person name="Simpson J.R."/>
            <person name="Lauterbach L."/>
            <person name="Steele A.D."/>
            <person name="Gui C."/>
            <person name="Meng S."/>
            <person name="Li G."/>
            <person name="Viehrig K."/>
            <person name="Ye F."/>
            <person name="Su P."/>
            <person name="Kiefer A.F."/>
            <person name="Nichols A."/>
            <person name="Cepeda A.J."/>
            <person name="Yan W."/>
            <person name="Fan B."/>
            <person name="Jiang Y."/>
            <person name="Adhikari A."/>
            <person name="Zheng C.-J."/>
            <person name="Schuster L."/>
            <person name="Cowan T.M."/>
            <person name="Smanski M.J."/>
            <person name="Chevrette M.G."/>
            <person name="De Carvalho L.P.S."/>
            <person name="Shen B."/>
        </authorList>
    </citation>
    <scope>NUCLEOTIDE SEQUENCE [LARGE SCALE GENOMIC DNA]</scope>
    <source>
        <strain evidence="5 6">NPDC050100</strain>
    </source>
</reference>
<proteinExistence type="inferred from homology"/>
<feature type="chain" id="PRO_5045728962" evidence="4">
    <location>
        <begin position="21"/>
        <end position="454"/>
    </location>
</feature>
<evidence type="ECO:0000256" key="1">
    <source>
        <dbReference type="ARBA" id="ARBA00008520"/>
    </source>
</evidence>
<evidence type="ECO:0000256" key="4">
    <source>
        <dbReference type="SAM" id="SignalP"/>
    </source>
</evidence>
<evidence type="ECO:0000256" key="2">
    <source>
        <dbReference type="ARBA" id="ARBA00022448"/>
    </source>
</evidence>
<feature type="signal peptide" evidence="4">
    <location>
        <begin position="1"/>
        <end position="20"/>
    </location>
</feature>
<protein>
    <submittedName>
        <fullName evidence="5">Sugar ABC transporter substrate-binding protein</fullName>
    </submittedName>
</protein>
<comment type="caution">
    <text evidence="5">The sequence shown here is derived from an EMBL/GenBank/DDBJ whole genome shotgun (WGS) entry which is preliminary data.</text>
</comment>
<evidence type="ECO:0000256" key="3">
    <source>
        <dbReference type="ARBA" id="ARBA00022729"/>
    </source>
</evidence>
<dbReference type="CDD" id="cd13585">
    <property type="entry name" value="PBP2_TMBP_like"/>
    <property type="match status" value="1"/>
</dbReference>
<accession>A0ABV3GI23</accession>
<dbReference type="Pfam" id="PF01547">
    <property type="entry name" value="SBP_bac_1"/>
    <property type="match status" value="1"/>
</dbReference>
<dbReference type="Gene3D" id="3.40.190.10">
    <property type="entry name" value="Periplasmic binding protein-like II"/>
    <property type="match status" value="2"/>
</dbReference>
<dbReference type="PANTHER" id="PTHR43649">
    <property type="entry name" value="ARABINOSE-BINDING PROTEIN-RELATED"/>
    <property type="match status" value="1"/>
</dbReference>
<dbReference type="PANTHER" id="PTHR43649:SF34">
    <property type="entry name" value="ABC TRANSPORTER PERIPLASMIC-BINDING PROTEIN YCJN-RELATED"/>
    <property type="match status" value="1"/>
</dbReference>
<dbReference type="EMBL" id="JBFALK010000010">
    <property type="protein sequence ID" value="MEV0970932.1"/>
    <property type="molecule type" value="Genomic_DNA"/>
</dbReference>
<dbReference type="InterPro" id="IPR050490">
    <property type="entry name" value="Bact_solute-bd_prot1"/>
</dbReference>
<dbReference type="RefSeq" id="WP_061261169.1">
    <property type="nucleotide sequence ID" value="NZ_JBFALK010000010.1"/>
</dbReference>
<keyword evidence="3 4" id="KW-0732">Signal</keyword>
<dbReference type="SUPFAM" id="SSF53850">
    <property type="entry name" value="Periplasmic binding protein-like II"/>
    <property type="match status" value="1"/>
</dbReference>
<dbReference type="Proteomes" id="UP001551675">
    <property type="component" value="Unassembled WGS sequence"/>
</dbReference>
<sequence length="454" mass="49081">MRRYLRLAAAAAVFSLTVTACGSSGGDDAPAADGGGLGTAQNPVSIRVLANDAFAKQWQDQLVPEFNKKYPNIKVTVDGVPYNDQLAKSMLELTSPTATYDIVLGDDPWMPQLAKTGGLVDLKTDLTKFADANYDWDDINSAALAAGEWDGHQYGVPVRSNLLLMFYNRSLYKKAKVDEPTTATTWDQYFKDAAKLVQDTDGDGKTDAWAVGTYFTKDPLTPTIWQTALNSNGGKLLDENLKVQFDNETGVKALQTQVDMLKYAPPGAATYQFNEPLEAFRQGKVATMFMWGSVYKGTAIDTTTTTLKEDEVGITTLPAGSTGPGAHRGIWTAGVAKKSTHQAAAWTFLQWTTSKEGEQWVGANLGTFPARNSTLNGTPPAPWLKPVYTAISAGYDAIAKGEMWRPRLPESDAVQQILALQTSRAISGQATAQEAVHQAATDISALLKSKGYQQ</sequence>
<keyword evidence="2" id="KW-0813">Transport</keyword>
<keyword evidence="6" id="KW-1185">Reference proteome</keyword>
<name>A0ABV3GI23_MICGL</name>
<dbReference type="PROSITE" id="PS51257">
    <property type="entry name" value="PROKAR_LIPOPROTEIN"/>
    <property type="match status" value="1"/>
</dbReference>
<comment type="similarity">
    <text evidence="1">Belongs to the bacterial solute-binding protein 1 family.</text>
</comment>
<evidence type="ECO:0000313" key="6">
    <source>
        <dbReference type="Proteomes" id="UP001551675"/>
    </source>
</evidence>
<gene>
    <name evidence="5" type="ORF">AB0I59_20075</name>
</gene>
<organism evidence="5 6">
    <name type="scientific">Microtetraspora glauca</name>
    <dbReference type="NCBI Taxonomy" id="1996"/>
    <lineage>
        <taxon>Bacteria</taxon>
        <taxon>Bacillati</taxon>
        <taxon>Actinomycetota</taxon>
        <taxon>Actinomycetes</taxon>
        <taxon>Streptosporangiales</taxon>
        <taxon>Streptosporangiaceae</taxon>
        <taxon>Microtetraspora</taxon>
    </lineage>
</organism>
<dbReference type="InterPro" id="IPR006059">
    <property type="entry name" value="SBP"/>
</dbReference>
<evidence type="ECO:0000313" key="5">
    <source>
        <dbReference type="EMBL" id="MEV0970932.1"/>
    </source>
</evidence>